<protein>
    <submittedName>
        <fullName evidence="2">Zinc finger protein 5-like</fullName>
    </submittedName>
</protein>
<dbReference type="Proteomes" id="UP001604277">
    <property type="component" value="Unassembled WGS sequence"/>
</dbReference>
<comment type="caution">
    <text evidence="2">The sequence shown here is derived from an EMBL/GenBank/DDBJ whole genome shotgun (WGS) entry which is preliminary data.</text>
</comment>
<keyword evidence="3" id="KW-1185">Reference proteome</keyword>
<accession>A0ABD1WE05</accession>
<organism evidence="2 3">
    <name type="scientific">Forsythia ovata</name>
    <dbReference type="NCBI Taxonomy" id="205694"/>
    <lineage>
        <taxon>Eukaryota</taxon>
        <taxon>Viridiplantae</taxon>
        <taxon>Streptophyta</taxon>
        <taxon>Embryophyta</taxon>
        <taxon>Tracheophyta</taxon>
        <taxon>Spermatophyta</taxon>
        <taxon>Magnoliopsida</taxon>
        <taxon>eudicotyledons</taxon>
        <taxon>Gunneridae</taxon>
        <taxon>Pentapetalae</taxon>
        <taxon>asterids</taxon>
        <taxon>lamiids</taxon>
        <taxon>Lamiales</taxon>
        <taxon>Oleaceae</taxon>
        <taxon>Forsythieae</taxon>
        <taxon>Forsythia</taxon>
    </lineage>
</organism>
<evidence type="ECO:0000313" key="2">
    <source>
        <dbReference type="EMBL" id="KAL2546963.1"/>
    </source>
</evidence>
<dbReference type="EMBL" id="JBFOLJ010000004">
    <property type="protein sequence ID" value="KAL2546963.1"/>
    <property type="molecule type" value="Genomic_DNA"/>
</dbReference>
<reference evidence="3" key="1">
    <citation type="submission" date="2024-07" db="EMBL/GenBank/DDBJ databases">
        <title>Two chromosome-level genome assemblies of Korean endemic species Abeliophyllum distichum and Forsythia ovata (Oleaceae).</title>
        <authorList>
            <person name="Jang H."/>
        </authorList>
    </citation>
    <scope>NUCLEOTIDE SEQUENCE [LARGE SCALE GENOMIC DNA]</scope>
</reference>
<feature type="region of interest" description="Disordered" evidence="1">
    <location>
        <begin position="68"/>
        <end position="98"/>
    </location>
</feature>
<feature type="compositionally biased region" description="Basic and acidic residues" evidence="1">
    <location>
        <begin position="70"/>
        <end position="81"/>
    </location>
</feature>
<name>A0ABD1WE05_9LAMI</name>
<proteinExistence type="predicted"/>
<feature type="compositionally biased region" description="Low complexity" evidence="1">
    <location>
        <begin position="89"/>
        <end position="98"/>
    </location>
</feature>
<dbReference type="AlphaFoldDB" id="A0ABD1WE05"/>
<evidence type="ECO:0000256" key="1">
    <source>
        <dbReference type="SAM" id="MobiDB-lite"/>
    </source>
</evidence>
<gene>
    <name evidence="2" type="ORF">Fot_16196</name>
</gene>
<evidence type="ECO:0000313" key="3">
    <source>
        <dbReference type="Proteomes" id="UP001604277"/>
    </source>
</evidence>
<sequence>MKKKRLQLQARKGNMINYYNNIQPFQTSNCYGSSAWFYDPSYQAPAEFTLYDESQISFGQQDTRVFSLTRPDDNRSRDRNTRPLVTNMPSSWPSSNSNCKSLDLKLGLN</sequence>